<comment type="catalytic activity">
    <reaction evidence="15">
        <text>3-O-(beta-D-xylosyl)-L-seryl-[protein] + UDP-alpha-D-galactose = 3-O-(beta-D-galactosyl-(1-&gt;4)-beta-D-xylosyl)-L-seryl-[protein] + UDP + H(+)</text>
        <dbReference type="Rhea" id="RHEA:15297"/>
        <dbReference type="Rhea" id="RHEA-COMP:12567"/>
        <dbReference type="Rhea" id="RHEA-COMP:12570"/>
        <dbReference type="ChEBI" id="CHEBI:15378"/>
        <dbReference type="ChEBI" id="CHEBI:58223"/>
        <dbReference type="ChEBI" id="CHEBI:66914"/>
        <dbReference type="ChEBI" id="CHEBI:132085"/>
        <dbReference type="ChEBI" id="CHEBI:132088"/>
        <dbReference type="EC" id="2.4.1.133"/>
    </reaction>
</comment>
<dbReference type="CDD" id="cd00899">
    <property type="entry name" value="b4GalT"/>
    <property type="match status" value="1"/>
</dbReference>
<keyword evidence="18" id="KW-0732">Signal</keyword>
<keyword evidence="7 17" id="KW-0812">Transmembrane</keyword>
<dbReference type="Pfam" id="PF02709">
    <property type="entry name" value="Glyco_transf_7C"/>
    <property type="match status" value="1"/>
</dbReference>
<feature type="domain" description="Galactosyltransferase C-terminal" evidence="19">
    <location>
        <begin position="180"/>
        <end position="254"/>
    </location>
</feature>
<sequence length="325" mass="37491">MALISCLILRATIWCLESKTNISKWGMTARTWPCCRLRLASVAAVLLLLCLTTSLLGGLWLNAGCWGTRSDQIKLETKDLAGDDPSWGPHKMAVIVPFRDRFDELLQFLPHLHLFLSRQRIRHHIYIMNQADGLRFNRASLINAGVLLSANDTDYIAMHDVDLLPLNDDLNYSYPALGPYHVSAPNLHPLYHYPTFVGGILLLTKKQFHLCNGLSNRYWGWGREDDEFYRRIQEAGLKVFRPDGITTGYETFHHIHDPSRHRDQKRIGEQRRVQFIRDRETGVSTVRFRLLTTTKLHVHSAPCTVFSVQLYCNRSQTPWCEIPRK</sequence>
<keyword evidence="8 17" id="KW-0479">Metal-binding</keyword>
<dbReference type="GeneTree" id="ENSGT00940000157712"/>
<dbReference type="Pfam" id="PF13733">
    <property type="entry name" value="Glyco_transf_7N"/>
    <property type="match status" value="1"/>
</dbReference>
<dbReference type="GO" id="GO:0046525">
    <property type="term" value="F:xylosylprotein 4-beta-galactosyltransferase activity"/>
    <property type="evidence" value="ECO:0007669"/>
    <property type="project" value="UniProtKB-EC"/>
</dbReference>
<evidence type="ECO:0000259" key="19">
    <source>
        <dbReference type="Pfam" id="PF02709"/>
    </source>
</evidence>
<keyword evidence="12 17" id="KW-0472">Membrane</keyword>
<feature type="chain" id="PRO_5034060293" description="Beta-1,4-galactosyltransferase" evidence="18">
    <location>
        <begin position="19"/>
        <end position="325"/>
    </location>
</feature>
<comment type="cofactor">
    <cofactor evidence="1 17">
        <name>Mn(2+)</name>
        <dbReference type="ChEBI" id="CHEBI:29035"/>
    </cofactor>
</comment>
<organism evidence="21 22">
    <name type="scientific">Eptatretus burgeri</name>
    <name type="common">Inshore hagfish</name>
    <dbReference type="NCBI Taxonomy" id="7764"/>
    <lineage>
        <taxon>Eukaryota</taxon>
        <taxon>Metazoa</taxon>
        <taxon>Chordata</taxon>
        <taxon>Craniata</taxon>
        <taxon>Vertebrata</taxon>
        <taxon>Cyclostomata</taxon>
        <taxon>Myxini</taxon>
        <taxon>Myxiniformes</taxon>
        <taxon>Myxinidae</taxon>
        <taxon>Eptatretinae</taxon>
        <taxon>Eptatretus</taxon>
    </lineage>
</organism>
<dbReference type="AlphaFoldDB" id="A0A8C4WXU1"/>
<dbReference type="PRINTS" id="PR02050">
    <property type="entry name" value="B14GALTRFASE"/>
</dbReference>
<evidence type="ECO:0000256" key="1">
    <source>
        <dbReference type="ARBA" id="ARBA00001936"/>
    </source>
</evidence>
<evidence type="ECO:0000256" key="3">
    <source>
        <dbReference type="ARBA" id="ARBA00004922"/>
    </source>
</evidence>
<feature type="transmembrane region" description="Helical" evidence="17">
    <location>
        <begin position="39"/>
        <end position="61"/>
    </location>
</feature>
<reference evidence="21" key="1">
    <citation type="submission" date="2025-08" db="UniProtKB">
        <authorList>
            <consortium name="Ensembl"/>
        </authorList>
    </citation>
    <scope>IDENTIFICATION</scope>
</reference>
<evidence type="ECO:0000256" key="5">
    <source>
        <dbReference type="ARBA" id="ARBA00022676"/>
    </source>
</evidence>
<dbReference type="GO" id="GO:0030166">
    <property type="term" value="P:proteoglycan biosynthetic process"/>
    <property type="evidence" value="ECO:0007669"/>
    <property type="project" value="TreeGrafter"/>
</dbReference>
<dbReference type="InterPro" id="IPR029044">
    <property type="entry name" value="Nucleotide-diphossugar_trans"/>
</dbReference>
<comment type="function">
    <text evidence="16">Required for the biosynthesis of the tetrasaccharide linkage region of proteoglycans, especially for small proteoglycans in skin fibroblasts.</text>
</comment>
<comment type="pathway">
    <text evidence="3 17">Protein modification; protein glycosylation.</text>
</comment>
<feature type="signal peptide" evidence="18">
    <location>
        <begin position="1"/>
        <end position="18"/>
    </location>
</feature>
<dbReference type="GO" id="GO:0005975">
    <property type="term" value="P:carbohydrate metabolic process"/>
    <property type="evidence" value="ECO:0007669"/>
    <property type="project" value="InterPro"/>
</dbReference>
<dbReference type="InterPro" id="IPR003859">
    <property type="entry name" value="Galactosyl_T"/>
</dbReference>
<dbReference type="InterPro" id="IPR027995">
    <property type="entry name" value="Galactosyl_T_N"/>
</dbReference>
<keyword evidence="10 17" id="KW-1133">Transmembrane helix</keyword>
<reference evidence="21" key="2">
    <citation type="submission" date="2025-09" db="UniProtKB">
        <authorList>
            <consortium name="Ensembl"/>
        </authorList>
    </citation>
    <scope>IDENTIFICATION</scope>
</reference>
<evidence type="ECO:0000259" key="20">
    <source>
        <dbReference type="Pfam" id="PF13733"/>
    </source>
</evidence>
<dbReference type="Proteomes" id="UP000694388">
    <property type="component" value="Unplaced"/>
</dbReference>
<keyword evidence="5 17" id="KW-0328">Glycosyltransferase</keyword>
<evidence type="ECO:0000256" key="4">
    <source>
        <dbReference type="ARBA" id="ARBA00005735"/>
    </source>
</evidence>
<dbReference type="GO" id="GO:0006024">
    <property type="term" value="P:glycosaminoglycan biosynthetic process"/>
    <property type="evidence" value="ECO:0007669"/>
    <property type="project" value="UniProtKB-ARBA"/>
</dbReference>
<comment type="function">
    <text evidence="17">Responsible for the synthesis of complex-type N-linked oligosaccharides in many glycoproteins as well as the carbohydrate moieties of glycolipids.</text>
</comment>
<evidence type="ECO:0000313" key="21">
    <source>
        <dbReference type="Ensembl" id="ENSEBUP00000018210.1"/>
    </source>
</evidence>
<keyword evidence="13 17" id="KW-0325">Glycoprotein</keyword>
<keyword evidence="9 17" id="KW-0735">Signal-anchor</keyword>
<evidence type="ECO:0000256" key="9">
    <source>
        <dbReference type="ARBA" id="ARBA00022968"/>
    </source>
</evidence>
<evidence type="ECO:0000256" key="13">
    <source>
        <dbReference type="ARBA" id="ARBA00023180"/>
    </source>
</evidence>
<evidence type="ECO:0000256" key="2">
    <source>
        <dbReference type="ARBA" id="ARBA00004323"/>
    </source>
</evidence>
<comment type="subcellular location">
    <subcellularLocation>
        <location evidence="2 17">Golgi apparatus membrane</location>
        <topology evidence="2 17">Single-pass type II membrane protein</topology>
    </subcellularLocation>
</comment>
<evidence type="ECO:0000256" key="10">
    <source>
        <dbReference type="ARBA" id="ARBA00022989"/>
    </source>
</evidence>
<evidence type="ECO:0000313" key="22">
    <source>
        <dbReference type="Proteomes" id="UP000694388"/>
    </source>
</evidence>
<keyword evidence="22" id="KW-1185">Reference proteome</keyword>
<dbReference type="GO" id="GO:0046872">
    <property type="term" value="F:metal ion binding"/>
    <property type="evidence" value="ECO:0007669"/>
    <property type="project" value="UniProtKB-UniRule"/>
</dbReference>
<comment type="similarity">
    <text evidence="4 17">Belongs to the glycosyltransferase 7 family.</text>
</comment>
<dbReference type="GO" id="GO:0032580">
    <property type="term" value="C:Golgi cisterna membrane"/>
    <property type="evidence" value="ECO:0007669"/>
    <property type="project" value="UniProtKB-UniRule"/>
</dbReference>
<dbReference type="Ensembl" id="ENSEBUT00000018785.1">
    <property type="protein sequence ID" value="ENSEBUP00000018210.1"/>
    <property type="gene ID" value="ENSEBUG00000011353.1"/>
</dbReference>
<dbReference type="UniPathway" id="UPA00378"/>
<keyword evidence="11 17" id="KW-0333">Golgi apparatus</keyword>
<protein>
    <recommendedName>
        <fullName evidence="17">Beta-1,4-galactosyltransferase</fullName>
        <shortName evidence="17">Beta-1,4-GalTase</shortName>
        <ecNumber evidence="17">2.4.1.-</ecNumber>
    </recommendedName>
</protein>
<dbReference type="FunFam" id="3.90.550.10:FF:000062">
    <property type="entry name" value="beta-1,4-galactosyltransferase 7 isoform X1"/>
    <property type="match status" value="1"/>
</dbReference>
<evidence type="ECO:0000256" key="16">
    <source>
        <dbReference type="ARBA" id="ARBA00057557"/>
    </source>
</evidence>
<evidence type="ECO:0000256" key="12">
    <source>
        <dbReference type="ARBA" id="ARBA00023136"/>
    </source>
</evidence>
<evidence type="ECO:0000256" key="15">
    <source>
        <dbReference type="ARBA" id="ARBA00051458"/>
    </source>
</evidence>
<keyword evidence="6 17" id="KW-0808">Transferase</keyword>
<keyword evidence="14 17" id="KW-0464">Manganese</keyword>
<dbReference type="Gene3D" id="3.90.550.10">
    <property type="entry name" value="Spore Coat Polysaccharide Biosynthesis Protein SpsA, Chain A"/>
    <property type="match status" value="1"/>
</dbReference>
<evidence type="ECO:0000256" key="17">
    <source>
        <dbReference type="RuleBase" id="RU368121"/>
    </source>
</evidence>
<proteinExistence type="inferred from homology"/>
<dbReference type="GO" id="GO:0000139">
    <property type="term" value="C:Golgi membrane"/>
    <property type="evidence" value="ECO:0007669"/>
    <property type="project" value="UniProtKB-SubCell"/>
</dbReference>
<evidence type="ECO:0000256" key="18">
    <source>
        <dbReference type="SAM" id="SignalP"/>
    </source>
</evidence>
<name>A0A8C4WXU1_EPTBU</name>
<evidence type="ECO:0000256" key="7">
    <source>
        <dbReference type="ARBA" id="ARBA00022692"/>
    </source>
</evidence>
<evidence type="ECO:0000256" key="11">
    <source>
        <dbReference type="ARBA" id="ARBA00023034"/>
    </source>
</evidence>
<evidence type="ECO:0000256" key="8">
    <source>
        <dbReference type="ARBA" id="ARBA00022723"/>
    </source>
</evidence>
<dbReference type="SUPFAM" id="SSF53448">
    <property type="entry name" value="Nucleotide-diphospho-sugar transferases"/>
    <property type="match status" value="1"/>
</dbReference>
<accession>A0A8C4WXU1</accession>
<dbReference type="PANTHER" id="PTHR19300">
    <property type="entry name" value="BETA-1,4-GALACTOSYLTRANSFERASE"/>
    <property type="match status" value="1"/>
</dbReference>
<dbReference type="InterPro" id="IPR027791">
    <property type="entry name" value="Galactosyl_T_C"/>
</dbReference>
<evidence type="ECO:0000256" key="6">
    <source>
        <dbReference type="ARBA" id="ARBA00022679"/>
    </source>
</evidence>
<dbReference type="EC" id="2.4.1.-" evidence="17"/>
<feature type="domain" description="Galactosyltransferase N-terminal" evidence="20">
    <location>
        <begin position="89"/>
        <end position="173"/>
    </location>
</feature>
<evidence type="ECO:0000256" key="14">
    <source>
        <dbReference type="ARBA" id="ARBA00023211"/>
    </source>
</evidence>
<dbReference type="PANTHER" id="PTHR19300:SF30">
    <property type="entry name" value="BETA-1,4-GALACTOSYLTRANSFERASE 7"/>
    <property type="match status" value="1"/>
</dbReference>